<evidence type="ECO:0000313" key="6">
    <source>
        <dbReference type="EMBL" id="RNA02640.1"/>
    </source>
</evidence>
<dbReference type="InterPro" id="IPR013633">
    <property type="entry name" value="NRDE-2"/>
</dbReference>
<dbReference type="EMBL" id="REGN01008804">
    <property type="protein sequence ID" value="RNA02640.1"/>
    <property type="molecule type" value="Genomic_DNA"/>
</dbReference>
<reference evidence="6 7" key="1">
    <citation type="journal article" date="2018" name="Sci. Rep.">
        <title>Genomic signatures of local adaptation to the degree of environmental predictability in rotifers.</title>
        <authorList>
            <person name="Franch-Gras L."/>
            <person name="Hahn C."/>
            <person name="Garcia-Roger E.M."/>
            <person name="Carmona M.J."/>
            <person name="Serra M."/>
            <person name="Gomez A."/>
        </authorList>
    </citation>
    <scope>NUCLEOTIDE SEQUENCE [LARGE SCALE GENOMIC DNA]</scope>
    <source>
        <strain evidence="6">HYR1</strain>
    </source>
</reference>
<dbReference type="InterPro" id="IPR011990">
    <property type="entry name" value="TPR-like_helical_dom_sf"/>
</dbReference>
<evidence type="ECO:0000256" key="1">
    <source>
        <dbReference type="ARBA" id="ARBA00004123"/>
    </source>
</evidence>
<dbReference type="SUPFAM" id="SSF48452">
    <property type="entry name" value="TPR-like"/>
    <property type="match status" value="1"/>
</dbReference>
<name>A0A3M7PU89_BRAPC</name>
<keyword evidence="5" id="KW-0812">Transmembrane</keyword>
<comment type="caution">
    <text evidence="6">The sequence shown here is derived from an EMBL/GenBank/DDBJ whole genome shotgun (WGS) entry which is preliminary data.</text>
</comment>
<keyword evidence="7" id="KW-1185">Reference proteome</keyword>
<comment type="subcellular location">
    <subcellularLocation>
        <location evidence="1">Nucleus</location>
    </subcellularLocation>
</comment>
<evidence type="ECO:0000256" key="5">
    <source>
        <dbReference type="SAM" id="Phobius"/>
    </source>
</evidence>
<dbReference type="GO" id="GO:0071013">
    <property type="term" value="C:catalytic step 2 spliceosome"/>
    <property type="evidence" value="ECO:0007669"/>
    <property type="project" value="TreeGrafter"/>
</dbReference>
<dbReference type="Pfam" id="PF08424">
    <property type="entry name" value="NRDE-2"/>
    <property type="match status" value="1"/>
</dbReference>
<dbReference type="AlphaFoldDB" id="A0A3M7PU89"/>
<evidence type="ECO:0000313" key="7">
    <source>
        <dbReference type="Proteomes" id="UP000276133"/>
    </source>
</evidence>
<accession>A0A3M7PU89</accession>
<protein>
    <submittedName>
        <fullName evidence="6">NRDE2-like protein</fullName>
    </submittedName>
</protein>
<dbReference type="PANTHER" id="PTHR13471:SF0">
    <property type="entry name" value="NUCLEAR EXOSOME REGULATOR NRDE2"/>
    <property type="match status" value="1"/>
</dbReference>
<dbReference type="STRING" id="10195.A0A3M7PU89"/>
<dbReference type="OrthoDB" id="297219at2759"/>
<dbReference type="GO" id="GO:0031048">
    <property type="term" value="P:regulatory ncRNA-mediated heterochromatin formation"/>
    <property type="evidence" value="ECO:0007669"/>
    <property type="project" value="TreeGrafter"/>
</dbReference>
<proteinExistence type="inferred from homology"/>
<feature type="compositionally biased region" description="Low complexity" evidence="4">
    <location>
        <begin position="43"/>
        <end position="52"/>
    </location>
</feature>
<feature type="compositionally biased region" description="Basic residues" evidence="4">
    <location>
        <begin position="58"/>
        <end position="75"/>
    </location>
</feature>
<keyword evidence="5" id="KW-1133">Transmembrane helix</keyword>
<gene>
    <name evidence="6" type="ORF">BpHYR1_010147</name>
</gene>
<dbReference type="GO" id="GO:1902369">
    <property type="term" value="P:negative regulation of RNA catabolic process"/>
    <property type="evidence" value="ECO:0007669"/>
    <property type="project" value="TreeGrafter"/>
</dbReference>
<comment type="similarity">
    <text evidence="2">Belongs to the NRDE2 family.</text>
</comment>
<evidence type="ECO:0000256" key="4">
    <source>
        <dbReference type="SAM" id="MobiDB-lite"/>
    </source>
</evidence>
<organism evidence="6 7">
    <name type="scientific">Brachionus plicatilis</name>
    <name type="common">Marine rotifer</name>
    <name type="synonym">Brachionus muelleri</name>
    <dbReference type="NCBI Taxonomy" id="10195"/>
    <lineage>
        <taxon>Eukaryota</taxon>
        <taxon>Metazoa</taxon>
        <taxon>Spiralia</taxon>
        <taxon>Gnathifera</taxon>
        <taxon>Rotifera</taxon>
        <taxon>Eurotatoria</taxon>
        <taxon>Monogononta</taxon>
        <taxon>Pseudotrocha</taxon>
        <taxon>Ploima</taxon>
        <taxon>Brachionidae</taxon>
        <taxon>Brachionus</taxon>
    </lineage>
</organism>
<evidence type="ECO:0000256" key="3">
    <source>
        <dbReference type="ARBA" id="ARBA00023242"/>
    </source>
</evidence>
<evidence type="ECO:0000256" key="2">
    <source>
        <dbReference type="ARBA" id="ARBA00009265"/>
    </source>
</evidence>
<keyword evidence="3" id="KW-0539">Nucleus</keyword>
<sequence length="475" mass="56397">MFRAYSNIPDSIGGETAETWTEIKSFPQVALLKDSPQSYIIVSSSESETSSEPEIKIIKKSKKKSKKRKKHKKNKYFPEDGSRKLEKILFDDEYQKFFSQFSKDEIKKFNFYDQIPQLKPRNAFRLDKKGDPNNLSSEQTYFKFRPKYNEPFDGRNKSTRISKKRLRREMIKKLNQKRYFVRANFIKPEDVVCKSAKSLSESTLTNKMWVYLEMKNDLEEQESNIDLTSDYMKHLNENRHDIDKWLEFIEYQDKALNLRLSGQIKNMSSILFERKKSIFERAISENPLNFHLRMEYLKLRAGSIEMMTQYDSVDLMENEFYALLEFEAKNEANWKNLYEIWFELIKFFTNNNLSMVSVNRIQLVYKKSFNFFIYSKIEKTPDYLNNYCGFLRNCGYLEKAIGIFQAIIDFNFTTSKKQSLNYFGILLLIRLVFTWMNLLFIKILDQSLIKICLIKSPAIAVASEIDKVAPFQTPH</sequence>
<dbReference type="PANTHER" id="PTHR13471">
    <property type="entry name" value="TETRATRICOPEPTIDE-LIKE HELICAL"/>
    <property type="match status" value="1"/>
</dbReference>
<keyword evidence="5" id="KW-0472">Membrane</keyword>
<feature type="region of interest" description="Disordered" evidence="4">
    <location>
        <begin position="43"/>
        <end position="77"/>
    </location>
</feature>
<feature type="transmembrane region" description="Helical" evidence="5">
    <location>
        <begin position="420"/>
        <end position="441"/>
    </location>
</feature>
<dbReference type="Proteomes" id="UP000276133">
    <property type="component" value="Unassembled WGS sequence"/>
</dbReference>